<evidence type="ECO:0000256" key="1">
    <source>
        <dbReference type="SAM" id="MobiDB-lite"/>
    </source>
</evidence>
<dbReference type="Pfam" id="PF19457">
    <property type="entry name" value="DUF5994"/>
    <property type="match status" value="1"/>
</dbReference>
<dbReference type="InterPro" id="IPR046036">
    <property type="entry name" value="DUF5994"/>
</dbReference>
<protein>
    <submittedName>
        <fullName evidence="2">Uncharacterized protein</fullName>
    </submittedName>
</protein>
<feature type="region of interest" description="Disordered" evidence="1">
    <location>
        <begin position="1"/>
        <end position="20"/>
    </location>
</feature>
<sequence length="125" mass="13530">MTPTPLSPPAPLSTTAGRVPTVDSPVRISLNTRPGRRGAVDGARWPCSCDAAGELPRLIAAVGRRLGRNTLRVGRRLGRNTLRVGLRLTAWEHIRRRMHPVGRKNKGGYTADHPATFGLPRTSPA</sequence>
<accession>A0A8J3SVC6</accession>
<evidence type="ECO:0000313" key="2">
    <source>
        <dbReference type="EMBL" id="GIH96253.1"/>
    </source>
</evidence>
<dbReference type="AlphaFoldDB" id="A0A8J3SVC6"/>
<dbReference type="Proteomes" id="UP000619788">
    <property type="component" value="Unassembled WGS sequence"/>
</dbReference>
<evidence type="ECO:0000313" key="3">
    <source>
        <dbReference type="Proteomes" id="UP000619788"/>
    </source>
</evidence>
<name>A0A8J3SVC6_9ACTN</name>
<proteinExistence type="predicted"/>
<organism evidence="2 3">
    <name type="scientific">Planobispora siamensis</name>
    <dbReference type="NCBI Taxonomy" id="936338"/>
    <lineage>
        <taxon>Bacteria</taxon>
        <taxon>Bacillati</taxon>
        <taxon>Actinomycetota</taxon>
        <taxon>Actinomycetes</taxon>
        <taxon>Streptosporangiales</taxon>
        <taxon>Streptosporangiaceae</taxon>
        <taxon>Planobispora</taxon>
    </lineage>
</organism>
<feature type="compositionally biased region" description="Pro residues" evidence="1">
    <location>
        <begin position="1"/>
        <end position="11"/>
    </location>
</feature>
<feature type="region of interest" description="Disordered" evidence="1">
    <location>
        <begin position="99"/>
        <end position="125"/>
    </location>
</feature>
<keyword evidence="3" id="KW-1185">Reference proteome</keyword>
<comment type="caution">
    <text evidence="2">The sequence shown here is derived from an EMBL/GenBank/DDBJ whole genome shotgun (WGS) entry which is preliminary data.</text>
</comment>
<dbReference type="EMBL" id="BOOJ01000063">
    <property type="protein sequence ID" value="GIH96253.1"/>
    <property type="molecule type" value="Genomic_DNA"/>
</dbReference>
<dbReference type="RefSeq" id="WP_204068305.1">
    <property type="nucleotide sequence ID" value="NZ_BOOJ01000063.1"/>
</dbReference>
<gene>
    <name evidence="2" type="ORF">Psi01_68830</name>
</gene>
<reference evidence="2 3" key="1">
    <citation type="submission" date="2021-01" db="EMBL/GenBank/DDBJ databases">
        <title>Whole genome shotgun sequence of Planobispora siamensis NBRC 107568.</title>
        <authorList>
            <person name="Komaki H."/>
            <person name="Tamura T."/>
        </authorList>
    </citation>
    <scope>NUCLEOTIDE SEQUENCE [LARGE SCALE GENOMIC DNA]</scope>
    <source>
        <strain evidence="2 3">NBRC 107568</strain>
    </source>
</reference>